<feature type="compositionally biased region" description="Basic and acidic residues" evidence="1">
    <location>
        <begin position="23"/>
        <end position="38"/>
    </location>
</feature>
<feature type="region of interest" description="Disordered" evidence="1">
    <location>
        <begin position="213"/>
        <end position="332"/>
    </location>
</feature>
<reference evidence="2" key="1">
    <citation type="submission" date="2023-06" db="EMBL/GenBank/DDBJ databases">
        <authorList>
            <person name="Delattre M."/>
        </authorList>
    </citation>
    <scope>NUCLEOTIDE SEQUENCE</scope>
    <source>
        <strain evidence="2">AF72</strain>
    </source>
</reference>
<feature type="compositionally biased region" description="Low complexity" evidence="1">
    <location>
        <begin position="312"/>
        <end position="330"/>
    </location>
</feature>
<accession>A0AA36GAY2</accession>
<comment type="caution">
    <text evidence="2">The sequence shown here is derived from an EMBL/GenBank/DDBJ whole genome shotgun (WGS) entry which is preliminary data.</text>
</comment>
<protein>
    <submittedName>
        <fullName evidence="2">Uncharacterized protein</fullName>
    </submittedName>
</protein>
<organism evidence="2 3">
    <name type="scientific">Mesorhabditis spiculigera</name>
    <dbReference type="NCBI Taxonomy" id="96644"/>
    <lineage>
        <taxon>Eukaryota</taxon>
        <taxon>Metazoa</taxon>
        <taxon>Ecdysozoa</taxon>
        <taxon>Nematoda</taxon>
        <taxon>Chromadorea</taxon>
        <taxon>Rhabditida</taxon>
        <taxon>Rhabditina</taxon>
        <taxon>Rhabditomorpha</taxon>
        <taxon>Rhabditoidea</taxon>
        <taxon>Rhabditidae</taxon>
        <taxon>Mesorhabditinae</taxon>
        <taxon>Mesorhabditis</taxon>
    </lineage>
</organism>
<gene>
    <name evidence="2" type="ORF">MSPICULIGERA_LOCUS20132</name>
</gene>
<feature type="non-terminal residue" evidence="2">
    <location>
        <position position="1"/>
    </location>
</feature>
<feature type="region of interest" description="Disordered" evidence="1">
    <location>
        <begin position="433"/>
        <end position="507"/>
    </location>
</feature>
<name>A0AA36GAY2_9BILA</name>
<dbReference type="Proteomes" id="UP001177023">
    <property type="component" value="Unassembled WGS sequence"/>
</dbReference>
<proteinExistence type="predicted"/>
<feature type="region of interest" description="Disordered" evidence="1">
    <location>
        <begin position="1"/>
        <end position="74"/>
    </location>
</feature>
<dbReference type="EMBL" id="CATQJA010002664">
    <property type="protein sequence ID" value="CAJ0581986.1"/>
    <property type="molecule type" value="Genomic_DNA"/>
</dbReference>
<sequence>MGRPSAAPQQRLGLQKSSSKAPIMKEKDRINRIAEAKAKYSQLSRTFASSRAGTSTSGMRPSSHTGTTATNGKPSIVARVNISMATSQVKRPATASSETRISMVAEARKNASVTSRIKPPSSSVLNRTAPSSFTRTKQEDFVPCATSLALIRNNKPLPSSAGRPSFFGSSSMGRPSLVPRPSMLPFGINPFAKDCTDTEKKTFKDFMFKKTPKTSNQTLTSISEGAATPQRVVSTEDADDTEIENQPNSSQTVSSIRKPHVSPDSSRPVKTTPLDDVGSSKAPQTPNLRRSRRLSAVLSTPLRKEEIPQNNSRPEPSPSSASSMSVQTPSNRMRVKVSKTIAEEDFVPCAASLDLIRNNRPAPINFGRPSYFGTGYGRPSMLPRPSLLPSGINPFSEPMEQEVFDAYVQEIAPKTPSRTAHQHQRVRFQEALREEDDALPAPKDSKAHQSVTRSILKPRTTPFRRNELVENEENNDTFSDSKDENLFGQTPRLRRSKRQAALPSSKS</sequence>
<feature type="compositionally biased region" description="Polar residues" evidence="1">
    <location>
        <begin position="244"/>
        <end position="255"/>
    </location>
</feature>
<evidence type="ECO:0000256" key="1">
    <source>
        <dbReference type="SAM" id="MobiDB-lite"/>
    </source>
</evidence>
<feature type="compositionally biased region" description="Polar residues" evidence="1">
    <location>
        <begin position="41"/>
        <end position="73"/>
    </location>
</feature>
<evidence type="ECO:0000313" key="3">
    <source>
        <dbReference type="Proteomes" id="UP001177023"/>
    </source>
</evidence>
<keyword evidence="3" id="KW-1185">Reference proteome</keyword>
<dbReference type="AlphaFoldDB" id="A0AA36GAY2"/>
<evidence type="ECO:0000313" key="2">
    <source>
        <dbReference type="EMBL" id="CAJ0581986.1"/>
    </source>
</evidence>
<feature type="region of interest" description="Disordered" evidence="1">
    <location>
        <begin position="112"/>
        <end position="131"/>
    </location>
</feature>